<proteinExistence type="predicted"/>
<evidence type="ECO:0000313" key="2">
    <source>
        <dbReference type="Proteomes" id="UP000277582"/>
    </source>
</evidence>
<sequence length="147" mass="16378">MRAIALFGSSVDEAVPAVLRVLSSLGYRTFLVKKVRKEELGEELEGAGGKILVGSRHMKITMKYKAELDDVIRVAKLCPEVQPDFLILVGFDEAAERSDMIKIAVVKSDKEKERVMKILKEPVAGICNESSVDDVVRKAVEMKIFIR</sequence>
<protein>
    <submittedName>
        <fullName evidence="1">Uncharacterized protein</fullName>
    </submittedName>
</protein>
<dbReference type="Proteomes" id="UP000277582">
    <property type="component" value="Unassembled WGS sequence"/>
</dbReference>
<evidence type="ECO:0000313" key="1">
    <source>
        <dbReference type="EMBL" id="RSN75543.1"/>
    </source>
</evidence>
<organism evidence="1 2">
    <name type="scientific">Candidatus Methanodesulfokora washburnensis</name>
    <dbReference type="NCBI Taxonomy" id="2478471"/>
    <lineage>
        <taxon>Archaea</taxon>
        <taxon>Thermoproteota</taxon>
        <taxon>Candidatus Korarchaeia</taxon>
        <taxon>Candidatus Korarchaeia incertae sedis</taxon>
        <taxon>Candidatus Methanodesulfokora</taxon>
    </lineage>
</organism>
<name>A0A429GP81_9CREN</name>
<dbReference type="RefSeq" id="WP_125671133.1">
    <property type="nucleotide sequence ID" value="NZ_RCOS01000073.1"/>
</dbReference>
<reference evidence="1 2" key="1">
    <citation type="submission" date="2018-10" db="EMBL/GenBank/DDBJ databases">
        <title>Co-occurring genomic capacity for anaerobic methane metabolism and dissimilatory sulfite reduction discovered in the Korarchaeota.</title>
        <authorList>
            <person name="Mckay L.J."/>
            <person name="Dlakic M."/>
            <person name="Fields M.W."/>
            <person name="Delmont T.O."/>
            <person name="Eren A.M."/>
            <person name="Jay Z.J."/>
            <person name="Klingelsmith K.B."/>
            <person name="Rusch D.B."/>
            <person name="Inskeep W.P."/>
        </authorList>
    </citation>
    <scope>NUCLEOTIDE SEQUENCE [LARGE SCALE GENOMIC DNA]</scope>
    <source>
        <strain evidence="1 2">MDKW</strain>
    </source>
</reference>
<dbReference type="EMBL" id="RCOS01000073">
    <property type="protein sequence ID" value="RSN75543.1"/>
    <property type="molecule type" value="Genomic_DNA"/>
</dbReference>
<accession>A0A429GP81</accession>
<dbReference type="AlphaFoldDB" id="A0A429GP81"/>
<keyword evidence="2" id="KW-1185">Reference proteome</keyword>
<gene>
    <name evidence="1" type="ORF">D6D85_06085</name>
</gene>
<comment type="caution">
    <text evidence="1">The sequence shown here is derived from an EMBL/GenBank/DDBJ whole genome shotgun (WGS) entry which is preliminary data.</text>
</comment>